<dbReference type="GO" id="GO:0005634">
    <property type="term" value="C:nucleus"/>
    <property type="evidence" value="ECO:0007669"/>
    <property type="project" value="TreeGrafter"/>
</dbReference>
<dbReference type="WBParaSite" id="MBELARI_LOCUS12858">
    <property type="protein sequence ID" value="MBELARI_LOCUS12858"/>
    <property type="gene ID" value="MBELARI_LOCUS12858"/>
</dbReference>
<dbReference type="AlphaFoldDB" id="A0AAF3EFV0"/>
<keyword evidence="6" id="KW-1185">Reference proteome</keyword>
<evidence type="ECO:0000256" key="2">
    <source>
        <dbReference type="ARBA" id="ARBA00022786"/>
    </source>
</evidence>
<feature type="compositionally biased region" description="Basic and acidic residues" evidence="5">
    <location>
        <begin position="666"/>
        <end position="679"/>
    </location>
</feature>
<feature type="compositionally biased region" description="Polar residues" evidence="5">
    <location>
        <begin position="563"/>
        <end position="577"/>
    </location>
</feature>
<dbReference type="SUPFAM" id="SSF50978">
    <property type="entry name" value="WD40 repeat-like"/>
    <property type="match status" value="1"/>
</dbReference>
<evidence type="ECO:0000256" key="1">
    <source>
        <dbReference type="ARBA" id="ARBA00004906"/>
    </source>
</evidence>
<feature type="region of interest" description="Disordered" evidence="5">
    <location>
        <begin position="648"/>
        <end position="700"/>
    </location>
</feature>
<dbReference type="PANTHER" id="PTHR22852:SF0">
    <property type="entry name" value="DENTICLELESS PROTEIN HOMOLOG"/>
    <property type="match status" value="1"/>
</dbReference>
<proteinExistence type="inferred from homology"/>
<evidence type="ECO:0000313" key="6">
    <source>
        <dbReference type="Proteomes" id="UP000887575"/>
    </source>
</evidence>
<dbReference type="Gene3D" id="2.130.10.10">
    <property type="entry name" value="YVTN repeat-like/Quinoprotein amine dehydrogenase"/>
    <property type="match status" value="2"/>
</dbReference>
<dbReference type="InterPro" id="IPR015943">
    <property type="entry name" value="WD40/YVTN_repeat-like_dom_sf"/>
</dbReference>
<evidence type="ECO:0000313" key="7">
    <source>
        <dbReference type="WBParaSite" id="MBELARI_LOCUS12858"/>
    </source>
</evidence>
<dbReference type="Proteomes" id="UP000887575">
    <property type="component" value="Unassembled WGS sequence"/>
</dbReference>
<protein>
    <submittedName>
        <fullName evidence="7">Uncharacterized protein</fullName>
    </submittedName>
</protein>
<feature type="repeat" description="WD" evidence="4">
    <location>
        <begin position="303"/>
        <end position="337"/>
    </location>
</feature>
<dbReference type="GO" id="GO:0043161">
    <property type="term" value="P:proteasome-mediated ubiquitin-dependent protein catabolic process"/>
    <property type="evidence" value="ECO:0007669"/>
    <property type="project" value="TreeGrafter"/>
</dbReference>
<dbReference type="Pfam" id="PF00400">
    <property type="entry name" value="WD40"/>
    <property type="match status" value="3"/>
</dbReference>
<dbReference type="GO" id="GO:0007095">
    <property type="term" value="P:mitotic G2 DNA damage checkpoint signaling"/>
    <property type="evidence" value="ECO:0007669"/>
    <property type="project" value="TreeGrafter"/>
</dbReference>
<reference evidence="7" key="1">
    <citation type="submission" date="2024-02" db="UniProtKB">
        <authorList>
            <consortium name="WormBaseParasite"/>
        </authorList>
    </citation>
    <scope>IDENTIFICATION</scope>
</reference>
<name>A0AAF3EFV0_9BILA</name>
<evidence type="ECO:0000256" key="4">
    <source>
        <dbReference type="PROSITE-ProRule" id="PRU00221"/>
    </source>
</evidence>
<comment type="pathway">
    <text evidence="1">Protein modification; protein ubiquitination.</text>
</comment>
<dbReference type="InterPro" id="IPR051865">
    <property type="entry name" value="WD-repeat_CDT2_adapter"/>
</dbReference>
<dbReference type="SMART" id="SM00320">
    <property type="entry name" value="WD40"/>
    <property type="match status" value="6"/>
</dbReference>
<dbReference type="InterPro" id="IPR036322">
    <property type="entry name" value="WD40_repeat_dom_sf"/>
</dbReference>
<accession>A0AAF3EFV0</accession>
<dbReference type="PANTHER" id="PTHR22852">
    <property type="entry name" value="LETHAL 2 DENTICLELESS PROTEIN RETINOIC ACID-REGULATED NUCLEAR MATRIX-ASSOCIATED PROTEIN"/>
    <property type="match status" value="1"/>
</dbReference>
<dbReference type="PROSITE" id="PS50294">
    <property type="entry name" value="WD_REPEATS_REGION"/>
    <property type="match status" value="1"/>
</dbReference>
<keyword evidence="4" id="KW-0853">WD repeat</keyword>
<evidence type="ECO:0000256" key="5">
    <source>
        <dbReference type="SAM" id="MobiDB-lite"/>
    </source>
</evidence>
<dbReference type="InterPro" id="IPR001680">
    <property type="entry name" value="WD40_rpt"/>
</dbReference>
<dbReference type="PROSITE" id="PS50082">
    <property type="entry name" value="WD_REPEATS_2"/>
    <property type="match status" value="2"/>
</dbReference>
<comment type="similarity">
    <text evidence="3">Belongs to the WD repeat cdt2 family.</text>
</comment>
<sequence length="700" mass="78459">MGSQELTRIWNQTRRGANQRRIPDREIENFSSPHVFSFQGDSWVIGRFSTSNERLVFLGGNLGTIGILDVRHTWDSPNTEAPPASCITAHRGLIMDLAEVPCSSAQSIDLLSASGDTTIRQWNLERCREVMTFTGHDRTVRSLSVNKDDPWMFISSSRDGTIQRWDRRCSKARDVYADPHSLEAMTPRKGRQRRSENPELSITSVQFVNKNQFVSGSVKADTGVRLWDLRFMKTKTSGSYTPVKIFNIKNLQNKAISCLTIDRFGSSLYAAVTDKNVYEFSLNSARTTPIHVFSGARFNVFDVAQMSISPVSDHLMCGSNDGTAVIWDLQETHLYVDDNPSVSSLSSICEIEPIEPKFQLNGHQEQVISVGWSASGNYMLTIDEEQLRVWDKSRPYSETLKDSTQMPGAFERIKKWRPTAIPASRLRASLDHPPAGNSLLSPSKDTAMRSAKRVAIEALQSPQKSIARNGYSPRTPQAKRIRIEQISPVLPPLITSPSSNKQLSPLIDMQKTPVKTPNKTPRKRMLLRPKNAFHAKYPTCKLPNIRYENYIKKIRGKAEEKSTPNNDPMANIASPSSMDDWLRRPAKGGHPSRLIRLQVPAEDEFTEASCSKMMTEAERLEAKSPVKKVIKTPVKATQGIPLVPQSLIAPAPSTTTTPRSMQRKLKFADENTPKADSASKIKTPASNSRNILHYFPRTPK</sequence>
<evidence type="ECO:0000256" key="3">
    <source>
        <dbReference type="ARBA" id="ARBA00038344"/>
    </source>
</evidence>
<dbReference type="GO" id="GO:0030674">
    <property type="term" value="F:protein-macromolecule adaptor activity"/>
    <property type="evidence" value="ECO:0007669"/>
    <property type="project" value="TreeGrafter"/>
</dbReference>
<keyword evidence="2" id="KW-0833">Ubl conjugation pathway</keyword>
<organism evidence="6 7">
    <name type="scientific">Mesorhabditis belari</name>
    <dbReference type="NCBI Taxonomy" id="2138241"/>
    <lineage>
        <taxon>Eukaryota</taxon>
        <taxon>Metazoa</taxon>
        <taxon>Ecdysozoa</taxon>
        <taxon>Nematoda</taxon>
        <taxon>Chromadorea</taxon>
        <taxon>Rhabditida</taxon>
        <taxon>Rhabditina</taxon>
        <taxon>Rhabditomorpha</taxon>
        <taxon>Rhabditoidea</taxon>
        <taxon>Rhabditidae</taxon>
        <taxon>Mesorhabditinae</taxon>
        <taxon>Mesorhabditis</taxon>
    </lineage>
</organism>
<feature type="region of interest" description="Disordered" evidence="5">
    <location>
        <begin position="558"/>
        <end position="580"/>
    </location>
</feature>
<feature type="repeat" description="WD" evidence="4">
    <location>
        <begin position="133"/>
        <end position="166"/>
    </location>
</feature>